<gene>
    <name evidence="8" type="ORF">HOP59_12200</name>
</gene>
<evidence type="ECO:0000256" key="1">
    <source>
        <dbReference type="ARBA" id="ARBA00004196"/>
    </source>
</evidence>
<reference evidence="8 9" key="1">
    <citation type="journal article" date="2021" name="Front. Microbiol.">
        <title>Aerobic Denitrification and Heterotrophic Sulfur Oxidation in the Genus Halomonas Revealed by Six Novel Species Characterizations and Genome-Based Analysis.</title>
        <authorList>
            <person name="Wang L."/>
            <person name="Shao Z."/>
        </authorList>
    </citation>
    <scope>NUCLEOTIDE SEQUENCE [LARGE SCALE GENOMIC DNA]</scope>
    <source>
        <strain evidence="8 9">MCCC 1A11058</strain>
    </source>
</reference>
<comment type="subcellular location">
    <subcellularLocation>
        <location evidence="1">Cell envelope</location>
    </subcellularLocation>
</comment>
<dbReference type="EMBL" id="JABFTV010000006">
    <property type="protein sequence ID" value="MCE8024895.1"/>
    <property type="molecule type" value="Genomic_DNA"/>
</dbReference>
<dbReference type="PRINTS" id="PR01715">
    <property type="entry name" value="FERRIBNDNGPP"/>
</dbReference>
<keyword evidence="5 6" id="KW-0732">Signal</keyword>
<comment type="caution">
    <text evidence="8">The sequence shown here is derived from an EMBL/GenBank/DDBJ whole genome shotgun (WGS) entry which is preliminary data.</text>
</comment>
<dbReference type="Pfam" id="PF01497">
    <property type="entry name" value="Peripla_BP_2"/>
    <property type="match status" value="1"/>
</dbReference>
<evidence type="ECO:0000256" key="3">
    <source>
        <dbReference type="ARBA" id="ARBA00022448"/>
    </source>
</evidence>
<dbReference type="RefSeq" id="WP_234254124.1">
    <property type="nucleotide sequence ID" value="NZ_JABFTV010000006.1"/>
</dbReference>
<dbReference type="InterPro" id="IPR002491">
    <property type="entry name" value="ABC_transptr_periplasmic_BD"/>
</dbReference>
<keyword evidence="4" id="KW-0410">Iron transport</keyword>
<dbReference type="PANTHER" id="PTHR30532">
    <property type="entry name" value="IRON III DICITRATE-BINDING PERIPLASMIC PROTEIN"/>
    <property type="match status" value="1"/>
</dbReference>
<evidence type="ECO:0000259" key="7">
    <source>
        <dbReference type="PROSITE" id="PS50983"/>
    </source>
</evidence>
<dbReference type="Proteomes" id="UP001320272">
    <property type="component" value="Unassembled WGS sequence"/>
</dbReference>
<dbReference type="PROSITE" id="PS50983">
    <property type="entry name" value="FE_B12_PBP"/>
    <property type="match status" value="1"/>
</dbReference>
<dbReference type="InterPro" id="IPR051313">
    <property type="entry name" value="Bact_iron-sidero_bind"/>
</dbReference>
<evidence type="ECO:0000313" key="8">
    <source>
        <dbReference type="EMBL" id="MCE8024895.1"/>
    </source>
</evidence>
<evidence type="ECO:0000313" key="9">
    <source>
        <dbReference type="Proteomes" id="UP001320272"/>
    </source>
</evidence>
<keyword evidence="4" id="KW-0406">Ion transport</keyword>
<dbReference type="PANTHER" id="PTHR30532:SF1">
    <property type="entry name" value="IRON(3+)-HYDROXAMATE-BINDING PROTEIN FHUD"/>
    <property type="match status" value="1"/>
</dbReference>
<evidence type="ECO:0000256" key="6">
    <source>
        <dbReference type="SAM" id="SignalP"/>
    </source>
</evidence>
<keyword evidence="9" id="KW-1185">Reference proteome</keyword>
<name>A0ABS9ATQ9_9GAMM</name>
<keyword evidence="3" id="KW-0813">Transport</keyword>
<feature type="chain" id="PRO_5047331665" evidence="6">
    <location>
        <begin position="32"/>
        <end position="302"/>
    </location>
</feature>
<comment type="similarity">
    <text evidence="2">Belongs to the bacterial solute-binding protein 8 family.</text>
</comment>
<sequence length="302" mass="33180">MFHGLVLALRKKSELLALAAAISFASSSALGQQASDEGYILALDFAIAETLFDIADLPIAMGSVDNYKSWTGNNSTPSNLVDIGANPNPNKELISSLNLFSILAPLQYSHLANDLSILAPVAQLSPYNPSSMNNWEGMTTFTKEIGSHINREQEADQFISEAENLMDGLQVSTSLFPETLLVIQLLDEKHVRVYGDNSLPGAVLDRLGLYNAWSGPSNRWGFATISISELFNHDVHFVIIDTSHLQSKRIIQENVMSSELWNLLPSVQKNNITMLNAEFWVFGAIPSATFFAESLVNAFIEN</sequence>
<evidence type="ECO:0000256" key="2">
    <source>
        <dbReference type="ARBA" id="ARBA00008814"/>
    </source>
</evidence>
<evidence type="ECO:0000256" key="5">
    <source>
        <dbReference type="ARBA" id="ARBA00022729"/>
    </source>
</evidence>
<feature type="signal peptide" evidence="6">
    <location>
        <begin position="1"/>
        <end position="31"/>
    </location>
</feature>
<organism evidence="8 9">
    <name type="scientific">Billgrantia aerodenitrificans</name>
    <dbReference type="NCBI Taxonomy" id="2733483"/>
    <lineage>
        <taxon>Bacteria</taxon>
        <taxon>Pseudomonadati</taxon>
        <taxon>Pseudomonadota</taxon>
        <taxon>Gammaproteobacteria</taxon>
        <taxon>Oceanospirillales</taxon>
        <taxon>Halomonadaceae</taxon>
        <taxon>Billgrantia</taxon>
    </lineage>
</organism>
<protein>
    <submittedName>
        <fullName evidence="8">ABC transporter substrate-binding protein</fullName>
    </submittedName>
</protein>
<evidence type="ECO:0000256" key="4">
    <source>
        <dbReference type="ARBA" id="ARBA00022496"/>
    </source>
</evidence>
<accession>A0ABS9ATQ9</accession>
<dbReference type="SUPFAM" id="SSF53807">
    <property type="entry name" value="Helical backbone' metal receptor"/>
    <property type="match status" value="1"/>
</dbReference>
<dbReference type="Gene3D" id="3.40.50.1980">
    <property type="entry name" value="Nitrogenase molybdenum iron protein domain"/>
    <property type="match status" value="2"/>
</dbReference>
<feature type="domain" description="Fe/B12 periplasmic-binding" evidence="7">
    <location>
        <begin position="39"/>
        <end position="302"/>
    </location>
</feature>
<keyword evidence="4" id="KW-0408">Iron</keyword>
<proteinExistence type="inferred from homology"/>